<organism evidence="9 10">
    <name type="scientific">Lolium multiflorum</name>
    <name type="common">Italian ryegrass</name>
    <name type="synonym">Lolium perenne subsp. multiflorum</name>
    <dbReference type="NCBI Taxonomy" id="4521"/>
    <lineage>
        <taxon>Eukaryota</taxon>
        <taxon>Viridiplantae</taxon>
        <taxon>Streptophyta</taxon>
        <taxon>Embryophyta</taxon>
        <taxon>Tracheophyta</taxon>
        <taxon>Spermatophyta</taxon>
        <taxon>Magnoliopsida</taxon>
        <taxon>Liliopsida</taxon>
        <taxon>Poales</taxon>
        <taxon>Poaceae</taxon>
        <taxon>BOP clade</taxon>
        <taxon>Pooideae</taxon>
        <taxon>Poodae</taxon>
        <taxon>Poeae</taxon>
        <taxon>Poeae Chloroplast Group 2 (Poeae type)</taxon>
        <taxon>Loliodinae</taxon>
        <taxon>Loliinae</taxon>
        <taxon>Lolium</taxon>
    </lineage>
</organism>
<dbReference type="InterPro" id="IPR009057">
    <property type="entry name" value="Homeodomain-like_sf"/>
</dbReference>
<keyword evidence="10" id="KW-1185">Reference proteome</keyword>
<dbReference type="PROSITE" id="PS50090">
    <property type="entry name" value="MYB_LIKE"/>
    <property type="match status" value="2"/>
</dbReference>
<evidence type="ECO:0000313" key="10">
    <source>
        <dbReference type="Proteomes" id="UP001231189"/>
    </source>
</evidence>
<dbReference type="Gene3D" id="1.10.10.60">
    <property type="entry name" value="Homeodomain-like"/>
    <property type="match status" value="2"/>
</dbReference>
<keyword evidence="3" id="KW-0805">Transcription regulation</keyword>
<evidence type="ECO:0000256" key="1">
    <source>
        <dbReference type="ARBA" id="ARBA00004123"/>
    </source>
</evidence>
<dbReference type="InterPro" id="IPR001005">
    <property type="entry name" value="SANT/Myb"/>
</dbReference>
<dbReference type="SUPFAM" id="SSF46689">
    <property type="entry name" value="Homeodomain-like"/>
    <property type="match status" value="1"/>
</dbReference>
<feature type="domain" description="Myb-like" evidence="7">
    <location>
        <begin position="74"/>
        <end position="122"/>
    </location>
</feature>
<reference evidence="9" key="1">
    <citation type="submission" date="2023-07" db="EMBL/GenBank/DDBJ databases">
        <title>A chromosome-level genome assembly of Lolium multiflorum.</title>
        <authorList>
            <person name="Chen Y."/>
            <person name="Copetti D."/>
            <person name="Kolliker R."/>
            <person name="Studer B."/>
        </authorList>
    </citation>
    <scope>NUCLEOTIDE SEQUENCE</scope>
    <source>
        <strain evidence="9">02402/16</strain>
        <tissue evidence="9">Leaf</tissue>
    </source>
</reference>
<dbReference type="Pfam" id="PF00249">
    <property type="entry name" value="Myb_DNA-binding"/>
    <property type="match status" value="2"/>
</dbReference>
<evidence type="ECO:0000256" key="5">
    <source>
        <dbReference type="ARBA" id="ARBA00023163"/>
    </source>
</evidence>
<evidence type="ECO:0000256" key="2">
    <source>
        <dbReference type="ARBA" id="ARBA00022737"/>
    </source>
</evidence>
<dbReference type="SMART" id="SM00717">
    <property type="entry name" value="SANT"/>
    <property type="match status" value="2"/>
</dbReference>
<dbReference type="InterPro" id="IPR044676">
    <property type="entry name" value="EOBI/EOBII-like_plant"/>
</dbReference>
<sequence length="307" mass="35338">MAEQGTEILAVIQAGNHIDRQPLLLATAIKIFLLQLADFLARAQYSKLSKDRLNKSGCMDAMSSSLEVLQGGWRKGPWTALEDRLLTEYVQQQGEGSWNSVAKITGLRRSGKSCRLRWVNYLRPDLKRGKITPDEETVILQLHAMLGNRWSAIARCLPGRTDNEIKNYWRTHFKKARPSRRARAQLLHQYQLEQQQQHRQYLHTIQLLQQQRQQLMERHEEQQLPMMMMQQQRRPQEEEAAMEAQLMNVMMSNADVQSNDCYSPCPPVMSTALDLPVNDDDNALWDSLWRLVDGEDGCSGGDDSGEY</sequence>
<feature type="domain" description="HTH myb-type" evidence="8">
    <location>
        <begin position="74"/>
        <end position="122"/>
    </location>
</feature>
<keyword evidence="4" id="KW-0238">DNA-binding</keyword>
<dbReference type="Proteomes" id="UP001231189">
    <property type="component" value="Unassembled WGS sequence"/>
</dbReference>
<dbReference type="FunFam" id="1.10.10.60:FF:000011">
    <property type="entry name" value="Myb transcription factor"/>
    <property type="match status" value="1"/>
</dbReference>
<dbReference type="PANTHER" id="PTHR45675:SF12">
    <property type="entry name" value="MYB-LIKE DNA-BINDING DOMAIN CONTAINING PROTEIN"/>
    <property type="match status" value="1"/>
</dbReference>
<name>A0AAD8SLC4_LOLMU</name>
<evidence type="ECO:0000256" key="3">
    <source>
        <dbReference type="ARBA" id="ARBA00023015"/>
    </source>
</evidence>
<dbReference type="AlphaFoldDB" id="A0AAD8SLC4"/>
<evidence type="ECO:0000259" key="7">
    <source>
        <dbReference type="PROSITE" id="PS50090"/>
    </source>
</evidence>
<dbReference type="FunFam" id="1.10.10.60:FF:000644">
    <property type="entry name" value="MYB transcription factor"/>
    <property type="match status" value="1"/>
</dbReference>
<dbReference type="PROSITE" id="PS51294">
    <property type="entry name" value="HTH_MYB"/>
    <property type="match status" value="2"/>
</dbReference>
<keyword evidence="5" id="KW-0804">Transcription</keyword>
<dbReference type="CDD" id="cd00167">
    <property type="entry name" value="SANT"/>
    <property type="match status" value="2"/>
</dbReference>
<feature type="domain" description="HTH myb-type" evidence="8">
    <location>
        <begin position="123"/>
        <end position="177"/>
    </location>
</feature>
<dbReference type="GO" id="GO:0003700">
    <property type="term" value="F:DNA-binding transcription factor activity"/>
    <property type="evidence" value="ECO:0007669"/>
    <property type="project" value="InterPro"/>
</dbReference>
<feature type="domain" description="Myb-like" evidence="7">
    <location>
        <begin position="123"/>
        <end position="173"/>
    </location>
</feature>
<evidence type="ECO:0000256" key="6">
    <source>
        <dbReference type="ARBA" id="ARBA00023242"/>
    </source>
</evidence>
<accession>A0AAD8SLC4</accession>
<proteinExistence type="predicted"/>
<dbReference type="GO" id="GO:0043565">
    <property type="term" value="F:sequence-specific DNA binding"/>
    <property type="evidence" value="ECO:0007669"/>
    <property type="project" value="InterPro"/>
</dbReference>
<comment type="subcellular location">
    <subcellularLocation>
        <location evidence="1">Nucleus</location>
    </subcellularLocation>
</comment>
<keyword evidence="2" id="KW-0677">Repeat</keyword>
<keyword evidence="6" id="KW-0539">Nucleus</keyword>
<dbReference type="EMBL" id="JAUUTY010000004">
    <property type="protein sequence ID" value="KAK1653070.1"/>
    <property type="molecule type" value="Genomic_DNA"/>
</dbReference>
<gene>
    <name evidence="9" type="ORF">QYE76_070875</name>
</gene>
<dbReference type="PANTHER" id="PTHR45675">
    <property type="entry name" value="MYB TRANSCRIPTION FACTOR-RELATED-RELATED"/>
    <property type="match status" value="1"/>
</dbReference>
<protein>
    <submittedName>
        <fullName evidence="9">Uncharacterized protein</fullName>
    </submittedName>
</protein>
<dbReference type="GO" id="GO:0005634">
    <property type="term" value="C:nucleus"/>
    <property type="evidence" value="ECO:0007669"/>
    <property type="project" value="UniProtKB-SubCell"/>
</dbReference>
<evidence type="ECO:0000256" key="4">
    <source>
        <dbReference type="ARBA" id="ARBA00023125"/>
    </source>
</evidence>
<evidence type="ECO:0000259" key="8">
    <source>
        <dbReference type="PROSITE" id="PS51294"/>
    </source>
</evidence>
<evidence type="ECO:0000313" key="9">
    <source>
        <dbReference type="EMBL" id="KAK1653070.1"/>
    </source>
</evidence>
<dbReference type="InterPro" id="IPR017930">
    <property type="entry name" value="Myb_dom"/>
</dbReference>
<comment type="caution">
    <text evidence="9">The sequence shown here is derived from an EMBL/GenBank/DDBJ whole genome shotgun (WGS) entry which is preliminary data.</text>
</comment>